<dbReference type="EMBL" id="LJCR01000214">
    <property type="protein sequence ID" value="KPV53631.1"/>
    <property type="molecule type" value="Genomic_DNA"/>
</dbReference>
<accession>A0A0P9FKA9</accession>
<feature type="domain" description="Cyclic nucleotide-binding" evidence="1">
    <location>
        <begin position="1"/>
        <end position="58"/>
    </location>
</feature>
<reference evidence="2 3" key="1">
    <citation type="submission" date="2015-09" db="EMBL/GenBank/DDBJ databases">
        <title>Draft genome sequence of Kouleothrix aurantiaca JCM 19913.</title>
        <authorList>
            <person name="Hemp J."/>
        </authorList>
    </citation>
    <scope>NUCLEOTIDE SEQUENCE [LARGE SCALE GENOMIC DNA]</scope>
    <source>
        <strain evidence="2 3">COM-B</strain>
    </source>
</reference>
<comment type="caution">
    <text evidence="2">The sequence shown here is derived from an EMBL/GenBank/DDBJ whole genome shotgun (WGS) entry which is preliminary data.</text>
</comment>
<evidence type="ECO:0000313" key="3">
    <source>
        <dbReference type="Proteomes" id="UP000050509"/>
    </source>
</evidence>
<protein>
    <recommendedName>
        <fullName evidence="1">Cyclic nucleotide-binding domain-containing protein</fullName>
    </recommendedName>
</protein>
<evidence type="ECO:0000259" key="1">
    <source>
        <dbReference type="PROSITE" id="PS50042"/>
    </source>
</evidence>
<proteinExistence type="predicted"/>
<dbReference type="InterPro" id="IPR000595">
    <property type="entry name" value="cNMP-bd_dom"/>
</dbReference>
<keyword evidence="3" id="KW-1185">Reference proteome</keyword>
<name>A0A0P9FKA9_9CHLR</name>
<dbReference type="PROSITE" id="PS50042">
    <property type="entry name" value="CNMP_BINDING_3"/>
    <property type="match status" value="1"/>
</dbReference>
<organism evidence="2 3">
    <name type="scientific">Kouleothrix aurantiaca</name>
    <dbReference type="NCBI Taxonomy" id="186479"/>
    <lineage>
        <taxon>Bacteria</taxon>
        <taxon>Bacillati</taxon>
        <taxon>Chloroflexota</taxon>
        <taxon>Chloroflexia</taxon>
        <taxon>Chloroflexales</taxon>
        <taxon>Roseiflexineae</taxon>
        <taxon>Roseiflexaceae</taxon>
        <taxon>Kouleothrix</taxon>
    </lineage>
</organism>
<sequence length="110" mass="12156">MDGLAVLRASFEGNTLSILAGGGAENWRVVQRWGEGEQAGEETLLTDADRPTAQTYAAMVLHCVTGFEPSGRFVYDRAAVLALFRPWYGRHAEQIRNRRGKLLPEEALHG</sequence>
<dbReference type="Proteomes" id="UP000050509">
    <property type="component" value="Unassembled WGS sequence"/>
</dbReference>
<dbReference type="AlphaFoldDB" id="A0A0P9FKA9"/>
<evidence type="ECO:0000313" key="2">
    <source>
        <dbReference type="EMBL" id="KPV53631.1"/>
    </source>
</evidence>
<gene>
    <name evidence="2" type="ORF">SE17_08550</name>
</gene>